<dbReference type="GO" id="GO:0000156">
    <property type="term" value="F:phosphorelay response regulator activity"/>
    <property type="evidence" value="ECO:0007669"/>
    <property type="project" value="TreeGrafter"/>
</dbReference>
<comment type="caution">
    <text evidence="5">The sequence shown here is derived from an EMBL/GenBank/DDBJ whole genome shotgun (WGS) entry which is preliminary data.</text>
</comment>
<dbReference type="InterPro" id="IPR001789">
    <property type="entry name" value="Sig_transdc_resp-reg_receiver"/>
</dbReference>
<dbReference type="Proteomes" id="UP000231501">
    <property type="component" value="Unassembled WGS sequence"/>
</dbReference>
<organism evidence="5 6">
    <name type="scientific">Roseateles chitinivorans</name>
    <dbReference type="NCBI Taxonomy" id="2917965"/>
    <lineage>
        <taxon>Bacteria</taxon>
        <taxon>Pseudomonadati</taxon>
        <taxon>Pseudomonadota</taxon>
        <taxon>Betaproteobacteria</taxon>
        <taxon>Burkholderiales</taxon>
        <taxon>Sphaerotilaceae</taxon>
        <taxon>Roseateles</taxon>
    </lineage>
</organism>
<dbReference type="AlphaFoldDB" id="A0A2G9CCF5"/>
<evidence type="ECO:0000259" key="4">
    <source>
        <dbReference type="PROSITE" id="PS50930"/>
    </source>
</evidence>
<gene>
    <name evidence="5" type="ORF">CS062_06895</name>
</gene>
<dbReference type="SUPFAM" id="SSF52172">
    <property type="entry name" value="CheY-like"/>
    <property type="match status" value="1"/>
</dbReference>
<keyword evidence="2" id="KW-0597">Phosphoprotein</keyword>
<dbReference type="InterPro" id="IPR011006">
    <property type="entry name" value="CheY-like_superfamily"/>
</dbReference>
<dbReference type="InterPro" id="IPR039420">
    <property type="entry name" value="WalR-like"/>
</dbReference>
<sequence length="271" mass="30054">MTKIRTLIADDEEGPREQLRAALARLAPELEIVAASVNGCDAWDDCLEHEPQLCFLDIRMPGMSGLEVAQRLAQLAEPPRVVFVTAYGDHALSAFEAGAVDYVLKPVEDARLEQCLQRLRQRQTQGTVADADGRNGESADPAALPAMPAATLELLRQLLPAQRPAMRPIQASQGREIQLISPDDILFFQSDSRYTRVVHRDGEAWIRTALKELLGDLDPSVFWQVHRSVLVNSRFIASATRVDENTMQLSLKGCAEKLPVSRQFQGLFKGQ</sequence>
<dbReference type="PANTHER" id="PTHR48111:SF69">
    <property type="entry name" value="RESPONSE REGULATOR RECEIVER"/>
    <property type="match status" value="1"/>
</dbReference>
<dbReference type="SMART" id="SM00850">
    <property type="entry name" value="LytTR"/>
    <property type="match status" value="1"/>
</dbReference>
<name>A0A2G9CCF5_9BURK</name>
<dbReference type="GO" id="GO:0000976">
    <property type="term" value="F:transcription cis-regulatory region binding"/>
    <property type="evidence" value="ECO:0007669"/>
    <property type="project" value="TreeGrafter"/>
</dbReference>
<dbReference type="RefSeq" id="WP_099860715.1">
    <property type="nucleotide sequence ID" value="NZ_PEOG01000014.1"/>
</dbReference>
<evidence type="ECO:0000256" key="2">
    <source>
        <dbReference type="PROSITE-ProRule" id="PRU00169"/>
    </source>
</evidence>
<feature type="domain" description="Response regulatory" evidence="3">
    <location>
        <begin position="5"/>
        <end position="120"/>
    </location>
</feature>
<dbReference type="OrthoDB" id="236568at2"/>
<dbReference type="SMART" id="SM00448">
    <property type="entry name" value="REC"/>
    <property type="match status" value="1"/>
</dbReference>
<dbReference type="Pfam" id="PF04397">
    <property type="entry name" value="LytTR"/>
    <property type="match status" value="1"/>
</dbReference>
<dbReference type="Gene3D" id="3.40.50.2300">
    <property type="match status" value="1"/>
</dbReference>
<proteinExistence type="predicted"/>
<dbReference type="GO" id="GO:0006355">
    <property type="term" value="P:regulation of DNA-templated transcription"/>
    <property type="evidence" value="ECO:0007669"/>
    <property type="project" value="TreeGrafter"/>
</dbReference>
<dbReference type="Gene3D" id="2.40.50.1020">
    <property type="entry name" value="LytTr DNA-binding domain"/>
    <property type="match status" value="1"/>
</dbReference>
<dbReference type="PROSITE" id="PS50930">
    <property type="entry name" value="HTH_LYTTR"/>
    <property type="match status" value="1"/>
</dbReference>
<dbReference type="Pfam" id="PF00072">
    <property type="entry name" value="Response_reg"/>
    <property type="match status" value="1"/>
</dbReference>
<dbReference type="GO" id="GO:0005829">
    <property type="term" value="C:cytosol"/>
    <property type="evidence" value="ECO:0007669"/>
    <property type="project" value="TreeGrafter"/>
</dbReference>
<evidence type="ECO:0000313" key="6">
    <source>
        <dbReference type="Proteomes" id="UP000231501"/>
    </source>
</evidence>
<keyword evidence="6" id="KW-1185">Reference proteome</keyword>
<keyword evidence="1 5" id="KW-0238">DNA-binding</keyword>
<reference evidence="5 6" key="1">
    <citation type="submission" date="2017-11" db="EMBL/GenBank/DDBJ databases">
        <title>Draft genome sequence of Mitsuaria sp. HWN-4.</title>
        <authorList>
            <person name="Gundlapally S.R."/>
        </authorList>
    </citation>
    <scope>NUCLEOTIDE SEQUENCE [LARGE SCALE GENOMIC DNA]</scope>
    <source>
        <strain evidence="5 6">HWN-4</strain>
    </source>
</reference>
<evidence type="ECO:0000313" key="5">
    <source>
        <dbReference type="EMBL" id="PIM54012.1"/>
    </source>
</evidence>
<dbReference type="PROSITE" id="PS50110">
    <property type="entry name" value="RESPONSE_REGULATORY"/>
    <property type="match status" value="1"/>
</dbReference>
<dbReference type="EMBL" id="PEOG01000014">
    <property type="protein sequence ID" value="PIM54012.1"/>
    <property type="molecule type" value="Genomic_DNA"/>
</dbReference>
<feature type="modified residue" description="4-aspartylphosphate" evidence="2">
    <location>
        <position position="57"/>
    </location>
</feature>
<evidence type="ECO:0000259" key="3">
    <source>
        <dbReference type="PROSITE" id="PS50110"/>
    </source>
</evidence>
<feature type="domain" description="HTH LytTR-type" evidence="4">
    <location>
        <begin position="169"/>
        <end position="271"/>
    </location>
</feature>
<evidence type="ECO:0000256" key="1">
    <source>
        <dbReference type="ARBA" id="ARBA00023125"/>
    </source>
</evidence>
<protein>
    <submittedName>
        <fullName evidence="5">DNA-binding response regulator</fullName>
    </submittedName>
</protein>
<dbReference type="PANTHER" id="PTHR48111">
    <property type="entry name" value="REGULATOR OF RPOS"/>
    <property type="match status" value="1"/>
</dbReference>
<dbReference type="GO" id="GO:0032993">
    <property type="term" value="C:protein-DNA complex"/>
    <property type="evidence" value="ECO:0007669"/>
    <property type="project" value="TreeGrafter"/>
</dbReference>
<accession>A0A2G9CCF5</accession>
<dbReference type="InterPro" id="IPR007492">
    <property type="entry name" value="LytTR_DNA-bd_dom"/>
</dbReference>